<sequence>MRTDQQVPTSPTAVVEQLYRDTGHQLVLAAYALTGNLGDAQDAVQEAFIRAFQHPSRVVNADNPVAWMRTVTLNVARGRYRRHRRLGVLLRQVRPPDETVPGLAPDRVAVLTAIQQLPDGQREAIALHYFADMTVEEISSVLKTPSGTIKSRLMRARQALAQLLSDDDPVTRPAKKTVSTGSEK</sequence>
<evidence type="ECO:0000259" key="6">
    <source>
        <dbReference type="Pfam" id="PF04542"/>
    </source>
</evidence>
<dbReference type="SUPFAM" id="SSF88659">
    <property type="entry name" value="Sigma3 and sigma4 domains of RNA polymerase sigma factors"/>
    <property type="match status" value="1"/>
</dbReference>
<dbReference type="InterPro" id="IPR013249">
    <property type="entry name" value="RNA_pol_sigma70_r4_t2"/>
</dbReference>
<evidence type="ECO:0000256" key="1">
    <source>
        <dbReference type="ARBA" id="ARBA00010641"/>
    </source>
</evidence>
<evidence type="ECO:0000313" key="8">
    <source>
        <dbReference type="EMBL" id="GAA1664927.1"/>
    </source>
</evidence>
<keyword evidence="2" id="KW-0805">Transcription regulation</keyword>
<evidence type="ECO:0000313" key="9">
    <source>
        <dbReference type="Proteomes" id="UP001500618"/>
    </source>
</evidence>
<evidence type="ECO:0000256" key="5">
    <source>
        <dbReference type="ARBA" id="ARBA00023163"/>
    </source>
</evidence>
<keyword evidence="9" id="KW-1185">Reference proteome</keyword>
<dbReference type="RefSeq" id="WP_163572449.1">
    <property type="nucleotide sequence ID" value="NZ_BAAANY010000005.1"/>
</dbReference>
<dbReference type="NCBIfam" id="TIGR02937">
    <property type="entry name" value="sigma70-ECF"/>
    <property type="match status" value="1"/>
</dbReference>
<evidence type="ECO:0000259" key="7">
    <source>
        <dbReference type="Pfam" id="PF08281"/>
    </source>
</evidence>
<dbReference type="InterPro" id="IPR039425">
    <property type="entry name" value="RNA_pol_sigma-70-like"/>
</dbReference>
<gene>
    <name evidence="8" type="ORF">GCM10009765_13120</name>
</gene>
<dbReference type="Proteomes" id="UP001500618">
    <property type="component" value="Unassembled WGS sequence"/>
</dbReference>
<comment type="caution">
    <text evidence="8">The sequence shown here is derived from an EMBL/GenBank/DDBJ whole genome shotgun (WGS) entry which is preliminary data.</text>
</comment>
<keyword evidence="3" id="KW-0731">Sigma factor</keyword>
<keyword evidence="5" id="KW-0804">Transcription</keyword>
<dbReference type="InterPro" id="IPR036388">
    <property type="entry name" value="WH-like_DNA-bd_sf"/>
</dbReference>
<feature type="domain" description="RNA polymerase sigma factor 70 region 4 type 2" evidence="7">
    <location>
        <begin position="108"/>
        <end position="160"/>
    </location>
</feature>
<organism evidence="8 9">
    <name type="scientific">Fodinicola feengrottensis</name>
    <dbReference type="NCBI Taxonomy" id="435914"/>
    <lineage>
        <taxon>Bacteria</taxon>
        <taxon>Bacillati</taxon>
        <taxon>Actinomycetota</taxon>
        <taxon>Actinomycetes</taxon>
        <taxon>Mycobacteriales</taxon>
        <taxon>Fodinicola</taxon>
    </lineage>
</organism>
<evidence type="ECO:0000256" key="3">
    <source>
        <dbReference type="ARBA" id="ARBA00023082"/>
    </source>
</evidence>
<evidence type="ECO:0000256" key="4">
    <source>
        <dbReference type="ARBA" id="ARBA00023125"/>
    </source>
</evidence>
<keyword evidence="4" id="KW-0238">DNA-binding</keyword>
<comment type="similarity">
    <text evidence="1">Belongs to the sigma-70 factor family. ECF subfamily.</text>
</comment>
<proteinExistence type="inferred from homology"/>
<dbReference type="InterPro" id="IPR013325">
    <property type="entry name" value="RNA_pol_sigma_r2"/>
</dbReference>
<dbReference type="PANTHER" id="PTHR43133:SF50">
    <property type="entry name" value="ECF RNA POLYMERASE SIGMA FACTOR SIGM"/>
    <property type="match status" value="1"/>
</dbReference>
<dbReference type="SUPFAM" id="SSF88946">
    <property type="entry name" value="Sigma2 domain of RNA polymerase sigma factors"/>
    <property type="match status" value="1"/>
</dbReference>
<dbReference type="InterPro" id="IPR014284">
    <property type="entry name" value="RNA_pol_sigma-70_dom"/>
</dbReference>
<dbReference type="Gene3D" id="1.10.10.10">
    <property type="entry name" value="Winged helix-like DNA-binding domain superfamily/Winged helix DNA-binding domain"/>
    <property type="match status" value="1"/>
</dbReference>
<evidence type="ECO:0008006" key="10">
    <source>
        <dbReference type="Google" id="ProtNLM"/>
    </source>
</evidence>
<reference evidence="8 9" key="1">
    <citation type="journal article" date="2019" name="Int. J. Syst. Evol. Microbiol.">
        <title>The Global Catalogue of Microorganisms (GCM) 10K type strain sequencing project: providing services to taxonomists for standard genome sequencing and annotation.</title>
        <authorList>
            <consortium name="The Broad Institute Genomics Platform"/>
            <consortium name="The Broad Institute Genome Sequencing Center for Infectious Disease"/>
            <person name="Wu L."/>
            <person name="Ma J."/>
        </authorList>
    </citation>
    <scope>NUCLEOTIDE SEQUENCE [LARGE SCALE GENOMIC DNA]</scope>
    <source>
        <strain evidence="8 9">JCM 14718</strain>
    </source>
</reference>
<dbReference type="Pfam" id="PF04542">
    <property type="entry name" value="Sigma70_r2"/>
    <property type="match status" value="1"/>
</dbReference>
<dbReference type="CDD" id="cd06171">
    <property type="entry name" value="Sigma70_r4"/>
    <property type="match status" value="1"/>
</dbReference>
<dbReference type="InterPro" id="IPR013324">
    <property type="entry name" value="RNA_pol_sigma_r3/r4-like"/>
</dbReference>
<dbReference type="Pfam" id="PF08281">
    <property type="entry name" value="Sigma70_r4_2"/>
    <property type="match status" value="1"/>
</dbReference>
<protein>
    <recommendedName>
        <fullName evidence="10">Sigma-70 family RNA polymerase sigma factor</fullName>
    </recommendedName>
</protein>
<accession>A0ABN2G3V8</accession>
<dbReference type="Gene3D" id="1.10.1740.10">
    <property type="match status" value="1"/>
</dbReference>
<dbReference type="PANTHER" id="PTHR43133">
    <property type="entry name" value="RNA POLYMERASE ECF-TYPE SIGMA FACTO"/>
    <property type="match status" value="1"/>
</dbReference>
<name>A0ABN2G3V8_9ACTN</name>
<dbReference type="EMBL" id="BAAANY010000005">
    <property type="protein sequence ID" value="GAA1664927.1"/>
    <property type="molecule type" value="Genomic_DNA"/>
</dbReference>
<feature type="domain" description="RNA polymerase sigma-70 region 2" evidence="6">
    <location>
        <begin position="18"/>
        <end position="85"/>
    </location>
</feature>
<evidence type="ECO:0000256" key="2">
    <source>
        <dbReference type="ARBA" id="ARBA00023015"/>
    </source>
</evidence>
<dbReference type="InterPro" id="IPR007627">
    <property type="entry name" value="RNA_pol_sigma70_r2"/>
</dbReference>